<comment type="caution">
    <text evidence="6">The sequence shown here is derived from an EMBL/GenBank/DDBJ whole genome shotgun (WGS) entry which is preliminary data.</text>
</comment>
<reference evidence="6 7" key="1">
    <citation type="submission" date="2022-03" db="EMBL/GenBank/DDBJ databases">
        <title>Genomic Encyclopedia of Type Strains, Phase III (KMG-III): the genomes of soil and plant-associated and newly described type strains.</title>
        <authorList>
            <person name="Whitman W."/>
        </authorList>
    </citation>
    <scope>NUCLEOTIDE SEQUENCE [LARGE SCALE GENOMIC DNA]</scope>
    <source>
        <strain evidence="6 7">BSker1</strain>
    </source>
</reference>
<keyword evidence="7" id="KW-1185">Reference proteome</keyword>
<protein>
    <submittedName>
        <fullName evidence="6">SpoVK/Ycf46/Vps4 family AAA+-type ATPase</fullName>
    </submittedName>
</protein>
<evidence type="ECO:0000256" key="3">
    <source>
        <dbReference type="ARBA" id="ARBA00022840"/>
    </source>
</evidence>
<dbReference type="PANTHER" id="PTHR23073">
    <property type="entry name" value="26S PROTEASOME REGULATORY SUBUNIT"/>
    <property type="match status" value="1"/>
</dbReference>
<organism evidence="6 7">
    <name type="scientific">Natronospira proteinivora</name>
    <dbReference type="NCBI Taxonomy" id="1807133"/>
    <lineage>
        <taxon>Bacteria</taxon>
        <taxon>Pseudomonadati</taxon>
        <taxon>Pseudomonadota</taxon>
        <taxon>Gammaproteobacteria</taxon>
        <taxon>Natronospirales</taxon>
        <taxon>Natronospiraceae</taxon>
        <taxon>Natronospira</taxon>
    </lineage>
</organism>
<dbReference type="Gene3D" id="3.40.50.300">
    <property type="entry name" value="P-loop containing nucleotide triphosphate hydrolases"/>
    <property type="match status" value="2"/>
</dbReference>
<dbReference type="SUPFAM" id="SSF52540">
    <property type="entry name" value="P-loop containing nucleoside triphosphate hydrolases"/>
    <property type="match status" value="2"/>
</dbReference>
<dbReference type="Proteomes" id="UP001523550">
    <property type="component" value="Unassembled WGS sequence"/>
</dbReference>
<sequence length="692" mass="76420">MLKVEYAPIQSATTPRLSASEWMAAVWAVRLMLAAVPFSSGMMGRPSLGLQAARMTGIEEGLDLSQSECREPLAEAHERLLADPVSSPDEPLRNLHLLAECLGLCEAEEVVLAVGVFYEMYDWFEDVVDDALRCGNVRSAGHMISACTGLSRQVVKQAMDPAGPLYRSGLMQTNRRGATPGLATMPGLDERLWQPQSDAMELFRHRVTPGRVAELGLDDFGHMSEQVALLRDYLAKAHAAKGRNVLLHGPPGVGKTELARALGQVLGFETFEVADESRPGEPMSASERFASFELAQTALRSSGRGLILFDEIEDVFGRDLPMFAMGRKEEHSKAWVNRLLESNPVPAVWISNSIRMLDPAHLRRFDLVMEVKAPPQEHRERILRRYFRGMGVDGGWLKSVAARRDVSPAIAERAARVARTVAADDPQRARAVAEQVLTGQRGDRAKHKLRPAKPPKDFDMQCLNTRPGVSELLRLMRGGQGGRLCFCGPPGTGKTALAQYLAYRLGRPVLVKRASDLLGKYVGENEKNLANAFEQARRQKAVLVMDEVDSFLRSRAGAQAGWEVSQVNELLTQMEAFEGWFVATTNYMEALDTAALRRFDVKVSFDYLHRQQAERLFRRTLGGRRGPLSRSISERLARLRQLTPGDFAVAQRQAGLFGRALTADSLMAVLEREVAHKPGAQATGIGFLATVE</sequence>
<evidence type="ECO:0000259" key="5">
    <source>
        <dbReference type="SMART" id="SM00382"/>
    </source>
</evidence>
<gene>
    <name evidence="6" type="ORF">J2T60_001599</name>
</gene>
<evidence type="ECO:0000313" key="7">
    <source>
        <dbReference type="Proteomes" id="UP001523550"/>
    </source>
</evidence>
<feature type="domain" description="AAA+ ATPase" evidence="5">
    <location>
        <begin position="480"/>
        <end position="609"/>
    </location>
</feature>
<dbReference type="Pfam" id="PF00004">
    <property type="entry name" value="AAA"/>
    <property type="match status" value="2"/>
</dbReference>
<dbReference type="EMBL" id="JALJYF010000002">
    <property type="protein sequence ID" value="MCP1727599.1"/>
    <property type="molecule type" value="Genomic_DNA"/>
</dbReference>
<dbReference type="InterPro" id="IPR050221">
    <property type="entry name" value="26S_Proteasome_ATPase"/>
</dbReference>
<dbReference type="InterPro" id="IPR003593">
    <property type="entry name" value="AAA+_ATPase"/>
</dbReference>
<dbReference type="InterPro" id="IPR003959">
    <property type="entry name" value="ATPase_AAA_core"/>
</dbReference>
<proteinExistence type="inferred from homology"/>
<accession>A0ABT1G8H8</accession>
<name>A0ABT1G8H8_9GAMM</name>
<feature type="compositionally biased region" description="Basic residues" evidence="4">
    <location>
        <begin position="444"/>
        <end position="453"/>
    </location>
</feature>
<dbReference type="InterPro" id="IPR027417">
    <property type="entry name" value="P-loop_NTPase"/>
</dbReference>
<feature type="domain" description="AAA+ ATPase" evidence="5">
    <location>
        <begin position="241"/>
        <end position="375"/>
    </location>
</feature>
<evidence type="ECO:0000256" key="1">
    <source>
        <dbReference type="ARBA" id="ARBA00006914"/>
    </source>
</evidence>
<feature type="region of interest" description="Disordered" evidence="4">
    <location>
        <begin position="437"/>
        <end position="458"/>
    </location>
</feature>
<keyword evidence="2" id="KW-0547">Nucleotide-binding</keyword>
<dbReference type="SMART" id="SM00382">
    <property type="entry name" value="AAA"/>
    <property type="match status" value="2"/>
</dbReference>
<evidence type="ECO:0000256" key="2">
    <source>
        <dbReference type="ARBA" id="ARBA00022741"/>
    </source>
</evidence>
<comment type="similarity">
    <text evidence="1">Belongs to the AAA ATPase family.</text>
</comment>
<keyword evidence="3" id="KW-0067">ATP-binding</keyword>
<evidence type="ECO:0000313" key="6">
    <source>
        <dbReference type="EMBL" id="MCP1727599.1"/>
    </source>
</evidence>
<evidence type="ECO:0000256" key="4">
    <source>
        <dbReference type="SAM" id="MobiDB-lite"/>
    </source>
</evidence>
<dbReference type="RefSeq" id="WP_253448045.1">
    <property type="nucleotide sequence ID" value="NZ_JALJYF010000002.1"/>
</dbReference>
<dbReference type="CDD" id="cd19481">
    <property type="entry name" value="RecA-like_protease"/>
    <property type="match status" value="1"/>
</dbReference>